<dbReference type="PANTHER" id="PTHR30482:SF17">
    <property type="entry name" value="ABC TRANSPORTER ATP-BINDING PROTEIN"/>
    <property type="match status" value="1"/>
</dbReference>
<dbReference type="CDD" id="cd06581">
    <property type="entry name" value="TM_PBP1_LivM_like"/>
    <property type="match status" value="1"/>
</dbReference>
<keyword evidence="8" id="KW-1185">Reference proteome</keyword>
<dbReference type="GO" id="GO:0005886">
    <property type="term" value="C:plasma membrane"/>
    <property type="evidence" value="ECO:0007669"/>
    <property type="project" value="UniProtKB-SubCell"/>
</dbReference>
<feature type="transmembrane region" description="Helical" evidence="6">
    <location>
        <begin position="161"/>
        <end position="188"/>
    </location>
</feature>
<keyword evidence="2" id="KW-1003">Cell membrane</keyword>
<name>A0A640VRS0_9RHOB</name>
<feature type="transmembrane region" description="Helical" evidence="6">
    <location>
        <begin position="110"/>
        <end position="130"/>
    </location>
</feature>
<dbReference type="RefSeq" id="WP_159978452.1">
    <property type="nucleotide sequence ID" value="NZ_BLIV01000005.1"/>
</dbReference>
<feature type="transmembrane region" description="Helical" evidence="6">
    <location>
        <begin position="6"/>
        <end position="25"/>
    </location>
</feature>
<evidence type="ECO:0000256" key="4">
    <source>
        <dbReference type="ARBA" id="ARBA00022989"/>
    </source>
</evidence>
<evidence type="ECO:0000256" key="5">
    <source>
        <dbReference type="ARBA" id="ARBA00023136"/>
    </source>
</evidence>
<evidence type="ECO:0000256" key="1">
    <source>
        <dbReference type="ARBA" id="ARBA00004651"/>
    </source>
</evidence>
<organism evidence="7 8">
    <name type="scientific">Roseobacter cerasinus</name>
    <dbReference type="NCBI Taxonomy" id="2602289"/>
    <lineage>
        <taxon>Bacteria</taxon>
        <taxon>Pseudomonadati</taxon>
        <taxon>Pseudomonadota</taxon>
        <taxon>Alphaproteobacteria</taxon>
        <taxon>Rhodobacterales</taxon>
        <taxon>Roseobacteraceae</taxon>
        <taxon>Roseobacter</taxon>
    </lineage>
</organism>
<evidence type="ECO:0000256" key="3">
    <source>
        <dbReference type="ARBA" id="ARBA00022692"/>
    </source>
</evidence>
<sequence>MSLDTRSVTLHLGLIAALIVLGFVLPTYHQGNLARILVLATYAVGYNVLFGYTGLLSLGHAMFFAAGMYGCGLAMHLGGVTVIPALVIGLICAAALSAVVALLALRTIGVAFMIVTLMFAQSVYLTALYLGEWTGGDEGFVIAQASRQIAGYALTDPLTRYYAALSLFAIALLITARMMQMSFGRVLIGVRENEERTRMLGYDVFRHKLAAVVISGTIAGAAGAGYAVLFGYVGATFASVQYSIFPLLWVLLGGMGTTIGPLVGVAFMFYLIDYASGITNAYMLIAGAVLVLLTLFARAGIVGEIRNRWAPWLP</sequence>
<keyword evidence="5 6" id="KW-0472">Membrane</keyword>
<proteinExistence type="predicted"/>
<accession>A0A640VRS0</accession>
<dbReference type="InterPro" id="IPR001851">
    <property type="entry name" value="ABC_transp_permease"/>
</dbReference>
<comment type="caution">
    <text evidence="7">The sequence shown here is derived from an EMBL/GenBank/DDBJ whole genome shotgun (WGS) entry which is preliminary data.</text>
</comment>
<evidence type="ECO:0000313" key="7">
    <source>
        <dbReference type="EMBL" id="GFE51088.1"/>
    </source>
</evidence>
<reference evidence="7 8" key="1">
    <citation type="submission" date="2019-12" db="EMBL/GenBank/DDBJ databases">
        <title>Roseobacter cerasinus sp. nov., isolated from seawater around aquaculture.</title>
        <authorList>
            <person name="Muramatsu S."/>
            <person name="Takabe Y."/>
            <person name="Mori K."/>
            <person name="Takaichi S."/>
            <person name="Hanada S."/>
        </authorList>
    </citation>
    <scope>NUCLEOTIDE SEQUENCE [LARGE SCALE GENOMIC DNA]</scope>
    <source>
        <strain evidence="7 8">AI77</strain>
    </source>
</reference>
<dbReference type="PANTHER" id="PTHR30482">
    <property type="entry name" value="HIGH-AFFINITY BRANCHED-CHAIN AMINO ACID TRANSPORT SYSTEM PERMEASE"/>
    <property type="match status" value="1"/>
</dbReference>
<protein>
    <submittedName>
        <fullName evidence="7">Branched-chain amino acid ABC transporter permease</fullName>
    </submittedName>
</protein>
<feature type="transmembrane region" description="Helical" evidence="6">
    <location>
        <begin position="209"/>
        <end position="235"/>
    </location>
</feature>
<evidence type="ECO:0000256" key="2">
    <source>
        <dbReference type="ARBA" id="ARBA00022475"/>
    </source>
</evidence>
<dbReference type="OrthoDB" id="9804361at2"/>
<feature type="transmembrane region" description="Helical" evidence="6">
    <location>
        <begin position="281"/>
        <end position="301"/>
    </location>
</feature>
<feature type="transmembrane region" description="Helical" evidence="6">
    <location>
        <begin position="247"/>
        <end position="272"/>
    </location>
</feature>
<keyword evidence="3 6" id="KW-0812">Transmembrane</keyword>
<evidence type="ECO:0000313" key="8">
    <source>
        <dbReference type="Proteomes" id="UP000436522"/>
    </source>
</evidence>
<evidence type="ECO:0000256" key="6">
    <source>
        <dbReference type="SAM" id="Phobius"/>
    </source>
</evidence>
<feature type="transmembrane region" description="Helical" evidence="6">
    <location>
        <begin position="82"/>
        <end position="103"/>
    </location>
</feature>
<dbReference type="InterPro" id="IPR043428">
    <property type="entry name" value="LivM-like"/>
</dbReference>
<feature type="transmembrane region" description="Helical" evidence="6">
    <location>
        <begin position="37"/>
        <end position="70"/>
    </location>
</feature>
<gene>
    <name evidence="7" type="ORF">So717_28410</name>
</gene>
<keyword evidence="4 6" id="KW-1133">Transmembrane helix</keyword>
<dbReference type="Proteomes" id="UP000436522">
    <property type="component" value="Unassembled WGS sequence"/>
</dbReference>
<dbReference type="EMBL" id="BLIV01000005">
    <property type="protein sequence ID" value="GFE51088.1"/>
    <property type="molecule type" value="Genomic_DNA"/>
</dbReference>
<dbReference type="Pfam" id="PF02653">
    <property type="entry name" value="BPD_transp_2"/>
    <property type="match status" value="1"/>
</dbReference>
<comment type="subcellular location">
    <subcellularLocation>
        <location evidence="1">Cell membrane</location>
        <topology evidence="1">Multi-pass membrane protein</topology>
    </subcellularLocation>
</comment>
<dbReference type="AlphaFoldDB" id="A0A640VRS0"/>
<dbReference type="GO" id="GO:0015658">
    <property type="term" value="F:branched-chain amino acid transmembrane transporter activity"/>
    <property type="evidence" value="ECO:0007669"/>
    <property type="project" value="InterPro"/>
</dbReference>